<dbReference type="CDD" id="cd16292">
    <property type="entry name" value="CPSF3-like_MBL-fold"/>
    <property type="match status" value="1"/>
</dbReference>
<dbReference type="Proteomes" id="UP001164286">
    <property type="component" value="Unassembled WGS sequence"/>
</dbReference>
<evidence type="ECO:0000256" key="5">
    <source>
        <dbReference type="ARBA" id="ARBA00022759"/>
    </source>
</evidence>
<dbReference type="RefSeq" id="XP_052942227.1">
    <property type="nucleotide sequence ID" value="XM_053086172.1"/>
</dbReference>
<dbReference type="InterPro" id="IPR001279">
    <property type="entry name" value="Metallo-B-lactamas"/>
</dbReference>
<dbReference type="AlphaFoldDB" id="A0AA38H277"/>
<dbReference type="Pfam" id="PF07521">
    <property type="entry name" value="RMMBL"/>
    <property type="match status" value="1"/>
</dbReference>
<dbReference type="EMBL" id="JAKWFO010000014">
    <property type="protein sequence ID" value="KAI9632450.1"/>
    <property type="molecule type" value="Genomic_DNA"/>
</dbReference>
<feature type="domain" description="Pre-mRNA 3'-end-processing endonuclease polyadenylation factor C-term" evidence="11">
    <location>
        <begin position="498"/>
        <end position="742"/>
    </location>
</feature>
<dbReference type="SMART" id="SM01098">
    <property type="entry name" value="CPSF73-100_C"/>
    <property type="match status" value="1"/>
</dbReference>
<dbReference type="SMART" id="SM00849">
    <property type="entry name" value="Lactamase_B"/>
    <property type="match status" value="1"/>
</dbReference>
<evidence type="ECO:0000313" key="12">
    <source>
        <dbReference type="EMBL" id="KAI9632450.1"/>
    </source>
</evidence>
<dbReference type="GO" id="GO:0005847">
    <property type="term" value="C:mRNA cleavage and polyadenylation specificity factor complex"/>
    <property type="evidence" value="ECO:0007669"/>
    <property type="project" value="TreeGrafter"/>
</dbReference>
<evidence type="ECO:0000256" key="4">
    <source>
        <dbReference type="ARBA" id="ARBA00022722"/>
    </source>
</evidence>
<dbReference type="InterPro" id="IPR021718">
    <property type="entry name" value="CPSF73-100_C"/>
</dbReference>
<evidence type="ECO:0000259" key="10">
    <source>
        <dbReference type="SMART" id="SM01027"/>
    </source>
</evidence>
<keyword evidence="13" id="KW-1185">Reference proteome</keyword>
<dbReference type="GeneID" id="77725373"/>
<gene>
    <name evidence="12" type="ORF">MKK02DRAFT_19920</name>
</gene>
<feature type="region of interest" description="Disordered" evidence="8">
    <location>
        <begin position="617"/>
        <end position="646"/>
    </location>
</feature>
<dbReference type="InterPro" id="IPR022712">
    <property type="entry name" value="Beta_Casp"/>
</dbReference>
<dbReference type="InterPro" id="IPR050698">
    <property type="entry name" value="MBL"/>
</dbReference>
<dbReference type="GO" id="GO:0006398">
    <property type="term" value="P:mRNA 3'-end processing by stem-loop binding and cleavage"/>
    <property type="evidence" value="ECO:0007669"/>
    <property type="project" value="TreeGrafter"/>
</dbReference>
<keyword evidence="7" id="KW-0539">Nucleus</keyword>
<organism evidence="12 13">
    <name type="scientific">Dioszegia hungarica</name>
    <dbReference type="NCBI Taxonomy" id="4972"/>
    <lineage>
        <taxon>Eukaryota</taxon>
        <taxon>Fungi</taxon>
        <taxon>Dikarya</taxon>
        <taxon>Basidiomycota</taxon>
        <taxon>Agaricomycotina</taxon>
        <taxon>Tremellomycetes</taxon>
        <taxon>Tremellales</taxon>
        <taxon>Bulleribasidiaceae</taxon>
        <taxon>Dioszegia</taxon>
    </lineage>
</organism>
<dbReference type="Pfam" id="PF10996">
    <property type="entry name" value="Beta-Casp"/>
    <property type="match status" value="1"/>
</dbReference>
<dbReference type="SUPFAM" id="SSF56281">
    <property type="entry name" value="Metallo-hydrolase/oxidoreductase"/>
    <property type="match status" value="1"/>
</dbReference>
<evidence type="ECO:0000259" key="9">
    <source>
        <dbReference type="SMART" id="SM00849"/>
    </source>
</evidence>
<name>A0AA38H277_9TREE</name>
<dbReference type="GO" id="GO:0003723">
    <property type="term" value="F:RNA binding"/>
    <property type="evidence" value="ECO:0007669"/>
    <property type="project" value="TreeGrafter"/>
</dbReference>
<dbReference type="InterPro" id="IPR011108">
    <property type="entry name" value="RMMBL"/>
</dbReference>
<keyword evidence="6" id="KW-0378">Hydrolase</keyword>
<comment type="similarity">
    <text evidence="2">Belongs to the metallo-beta-lactamase superfamily. RNA-metabolizing metallo-beta-lactamase-like family. CPSF2/YSH1 subfamily.</text>
</comment>
<dbReference type="InterPro" id="IPR036866">
    <property type="entry name" value="RibonucZ/Hydroxyglut_hydro"/>
</dbReference>
<dbReference type="PANTHER" id="PTHR11203:SF11">
    <property type="entry name" value="CLEAVAGE AND POLYADENYLATION SPECIFICITY FACTOR SUBUNIT 3"/>
    <property type="match status" value="1"/>
</dbReference>
<dbReference type="SMART" id="SM01027">
    <property type="entry name" value="Beta-Casp"/>
    <property type="match status" value="1"/>
</dbReference>
<accession>A0AA38H277</accession>
<reference evidence="12" key="1">
    <citation type="journal article" date="2022" name="G3 (Bethesda)">
        <title>High quality genome of the basidiomycete yeast Dioszegia hungarica PDD-24b-2 isolated from cloud water.</title>
        <authorList>
            <person name="Jarrige D."/>
            <person name="Haridas S."/>
            <person name="Bleykasten-Grosshans C."/>
            <person name="Joly M."/>
            <person name="Nadalig T."/>
            <person name="Sancelme M."/>
            <person name="Vuilleumier S."/>
            <person name="Grigoriev I.V."/>
            <person name="Amato P."/>
            <person name="Bringel F."/>
        </authorList>
    </citation>
    <scope>NUCLEOTIDE SEQUENCE</scope>
    <source>
        <strain evidence="12">PDD-24b-2</strain>
    </source>
</reference>
<dbReference type="GO" id="GO:0004534">
    <property type="term" value="F:5'-3' RNA exonuclease activity"/>
    <property type="evidence" value="ECO:0007669"/>
    <property type="project" value="TreeGrafter"/>
</dbReference>
<dbReference type="Gene3D" id="3.40.50.10890">
    <property type="match status" value="1"/>
</dbReference>
<evidence type="ECO:0000256" key="2">
    <source>
        <dbReference type="ARBA" id="ARBA00010624"/>
    </source>
</evidence>
<dbReference type="Gene3D" id="3.60.15.10">
    <property type="entry name" value="Ribonuclease Z/Hydroxyacylglutathione hydrolase-like"/>
    <property type="match status" value="1"/>
</dbReference>
<dbReference type="Pfam" id="PF11718">
    <property type="entry name" value="CPSF73-100_C"/>
    <property type="match status" value="1"/>
</dbReference>
<evidence type="ECO:0000256" key="6">
    <source>
        <dbReference type="ARBA" id="ARBA00022801"/>
    </source>
</evidence>
<evidence type="ECO:0000256" key="3">
    <source>
        <dbReference type="ARBA" id="ARBA00022664"/>
    </source>
</evidence>
<keyword evidence="4" id="KW-0540">Nuclease</keyword>
<evidence type="ECO:0000256" key="1">
    <source>
        <dbReference type="ARBA" id="ARBA00004123"/>
    </source>
</evidence>
<feature type="domain" description="Metallo-beta-lactamase" evidence="9">
    <location>
        <begin position="38"/>
        <end position="249"/>
    </location>
</feature>
<dbReference type="Pfam" id="PF16661">
    <property type="entry name" value="Lactamase_B_6"/>
    <property type="match status" value="1"/>
</dbReference>
<comment type="caution">
    <text evidence="12">The sequence shown here is derived from an EMBL/GenBank/DDBJ whole genome shotgun (WGS) entry which is preliminary data.</text>
</comment>
<keyword evidence="5" id="KW-0255">Endonuclease</keyword>
<protein>
    <submittedName>
        <fullName evidence="12">Beta-lactamase-like protein</fullName>
    </submittedName>
</protein>
<proteinExistence type="inferred from homology"/>
<sequence>MHRRTRRHAPVAPVQVLNPSADAPPLKITMLGAGQEVGRSCCVIEHRGKKVVCDAGLHPAHPGMGALPFIDEVDWSTVDAILVTHFHVDHAAGLPYIMEKTNFRDGHGKVYMTHATKAIYGLTMMDTVRINDQSSDNSGRLYDEADVQASWQSTIAVDYHQDIVVSGGLRFTPYHAGHVLGASMFLIEIAGLKILYTGDYSREEDRHLVIAEIPPVRPDVLICESTFGVHTLPDRKEKEEQFTALVSNIVKRGGKCLMPIPSFGNGQELALLLDEYWNDHPELQNVPVYFASGLFQRGMRVYKTYVHTMNANIRSRFARRDNPFDFKYVKWLKDRRRLEEHRGPVVVMASAQFMSFGLSRELLEDWAADPKNGVIVTGYSIEGTMARTLLGEPDHIESLRGGNIPRRITVKEISFGAHVDYAQNSKFIQEIGAPHIVLVHGEASQMGRLRAALRDTYATKGQEINIHTPRNCEPLTLTFRQERAVKAIGTLAEDRPEHGKQVKGMLVSKDFSYTLLDPKDLKDFTGLGTSTITQKQAVPIGVDWAVIRWHLEGMYGEVEEGKEGERETLTVMNAVRLVQLSSTAAELQWSSSTSNDMIADSALAVLLSIDASPATVKLTANPHPHSHSHSHPHSHPSEPSTKDPPLSAEHERIQLFLEAHFGALSRPAKVAPTTAEEDDADLYGATGEEEDEDEDLLTLIVELDGAKARVDLISMKVESESEDLGRRVEAVLEMAASTVKPLSLTFMGGGLGSMKGEEVLVA</sequence>
<evidence type="ECO:0000256" key="8">
    <source>
        <dbReference type="SAM" id="MobiDB-lite"/>
    </source>
</evidence>
<feature type="compositionally biased region" description="Basic residues" evidence="8">
    <location>
        <begin position="624"/>
        <end position="634"/>
    </location>
</feature>
<evidence type="ECO:0000256" key="7">
    <source>
        <dbReference type="ARBA" id="ARBA00023242"/>
    </source>
</evidence>
<dbReference type="GO" id="GO:0004521">
    <property type="term" value="F:RNA endonuclease activity"/>
    <property type="evidence" value="ECO:0007669"/>
    <property type="project" value="TreeGrafter"/>
</dbReference>
<evidence type="ECO:0000313" key="13">
    <source>
        <dbReference type="Proteomes" id="UP001164286"/>
    </source>
</evidence>
<keyword evidence="3" id="KW-0507">mRNA processing</keyword>
<evidence type="ECO:0000259" key="11">
    <source>
        <dbReference type="SMART" id="SM01098"/>
    </source>
</evidence>
<dbReference type="PANTHER" id="PTHR11203">
    <property type="entry name" value="CLEAVAGE AND POLYADENYLATION SPECIFICITY FACTOR FAMILY MEMBER"/>
    <property type="match status" value="1"/>
</dbReference>
<comment type="subcellular location">
    <subcellularLocation>
        <location evidence="1">Nucleus</location>
    </subcellularLocation>
</comment>
<feature type="domain" description="Beta-Casp" evidence="10">
    <location>
        <begin position="266"/>
        <end position="389"/>
    </location>
</feature>